<dbReference type="InterPro" id="IPR004524">
    <property type="entry name" value="Asp-tRNA-ligase_1"/>
</dbReference>
<dbReference type="EC" id="6.1.1.23" evidence="7"/>
<comment type="subcellular location">
    <subcellularLocation>
        <location evidence="7">Cytoplasm</location>
    </subcellularLocation>
</comment>
<dbReference type="PANTHER" id="PTHR22594:SF5">
    <property type="entry name" value="ASPARTATE--TRNA LIGASE, MITOCHONDRIAL"/>
    <property type="match status" value="1"/>
</dbReference>
<dbReference type="CDD" id="cd04317">
    <property type="entry name" value="EcAspRS_like_N"/>
    <property type="match status" value="1"/>
</dbReference>
<dbReference type="AlphaFoldDB" id="A0A2G9ZKP6"/>
<feature type="binding site" evidence="7">
    <location>
        <begin position="223"/>
        <end position="225"/>
    </location>
    <ligand>
        <name>ATP</name>
        <dbReference type="ChEBI" id="CHEBI:30616"/>
    </ligand>
</feature>
<dbReference type="GO" id="GO:0006422">
    <property type="term" value="P:aspartyl-tRNA aminoacylation"/>
    <property type="evidence" value="ECO:0007669"/>
    <property type="project" value="UniProtKB-UniRule"/>
</dbReference>
<dbReference type="HAMAP" id="MF_00044">
    <property type="entry name" value="Asp_tRNA_synth_type1"/>
    <property type="match status" value="1"/>
</dbReference>
<reference evidence="10 11" key="1">
    <citation type="submission" date="2017-09" db="EMBL/GenBank/DDBJ databases">
        <title>Depth-based differentiation of microbial function through sediment-hosted aquifers and enrichment of novel symbionts in the deep terrestrial subsurface.</title>
        <authorList>
            <person name="Probst A.J."/>
            <person name="Ladd B."/>
            <person name="Jarett J.K."/>
            <person name="Geller-Mcgrath D.E."/>
            <person name="Sieber C.M."/>
            <person name="Emerson J.B."/>
            <person name="Anantharaman K."/>
            <person name="Thomas B.C."/>
            <person name="Malmstrom R."/>
            <person name="Stieglmeier M."/>
            <person name="Klingl A."/>
            <person name="Woyke T."/>
            <person name="Ryan C.M."/>
            <person name="Banfield J.F."/>
        </authorList>
    </citation>
    <scope>NUCLEOTIDE SEQUENCE [LARGE SCALE GENOMIC DNA]</scope>
    <source>
        <strain evidence="10">CG23_combo_of_CG06-09_8_20_14_all_49_15</strain>
    </source>
</reference>
<keyword evidence="6 7" id="KW-0030">Aminoacyl-tRNA synthetase</keyword>
<keyword evidence="3 7" id="KW-0547">Nucleotide-binding</keyword>
<dbReference type="InterPro" id="IPR004364">
    <property type="entry name" value="Aa-tRNA-synt_II"/>
</dbReference>
<dbReference type="GO" id="GO:0005524">
    <property type="term" value="F:ATP binding"/>
    <property type="evidence" value="ECO:0007669"/>
    <property type="project" value="UniProtKB-UniRule"/>
</dbReference>
<proteinExistence type="inferred from homology"/>
<dbReference type="PANTHER" id="PTHR22594">
    <property type="entry name" value="ASPARTYL/LYSYL-TRNA SYNTHETASE"/>
    <property type="match status" value="1"/>
</dbReference>
<comment type="caution">
    <text evidence="10">The sequence shown here is derived from an EMBL/GenBank/DDBJ whole genome shotgun (WGS) entry which is preliminary data.</text>
</comment>
<evidence type="ECO:0000256" key="8">
    <source>
        <dbReference type="SAM" id="MobiDB-lite"/>
    </source>
</evidence>
<dbReference type="InterPro" id="IPR045864">
    <property type="entry name" value="aa-tRNA-synth_II/BPL/LPL"/>
</dbReference>
<dbReference type="Pfam" id="PF01336">
    <property type="entry name" value="tRNA_anti-codon"/>
    <property type="match status" value="1"/>
</dbReference>
<dbReference type="GO" id="GO:0003676">
    <property type="term" value="F:nucleic acid binding"/>
    <property type="evidence" value="ECO:0007669"/>
    <property type="project" value="InterPro"/>
</dbReference>
<feature type="binding site" evidence="7">
    <location>
        <position position="223"/>
    </location>
    <ligand>
        <name>L-aspartate</name>
        <dbReference type="ChEBI" id="CHEBI:29991"/>
    </ligand>
</feature>
<sequence length="594" mass="66736">MLRTHTCGQLRKSDQGATVVLCGWVHRRRDHGGIIFIDLRDRYGLTQVKFDPAISPAIWDKANDLRSEWVVKVTGQVVPRPAEMVNAKLKTGEIEVPVSALEILNRAATPPFALDEEKGALVNEGIRLKYRFLDLRRSALQEILRQRDELIRFVREYFHRRDFLEVQTPILANSSPEGARDYLVPSRLYPGKFYALPQAPQQFKQLLMVGGLDRYFQIAPCFRDEDPRADRHPGDFYQIDLEMSFVEQEDIWDIVEPLMVELTEKFSAKKIITKPFPRLTYQEAMDKYGSDKPDLRFALEIVDVTDWAADSGFSVFAEAARAGGVVRALPVLGGASLSRKEIDELTEIACAKGAKGLAYIIIKENGDLHSPIVKFLGEELARKIIAQSRAQAGDLVFFGADEKKTVRAVLGAVRSECGRRLGLADKNLAAWCWITDFPMYEYSELEPGKIDFCHNPFSMPQGGLSALKEKNPLDILAFQYDLVCNGCEISSGAIRNHDPEIMYAAFALAGYKQEEVDRKFGHMIRAFSYGAPPHGGIAPGLDRLLMILLDVESIRDIYAFPKDGQARDAMMDSPSEVSEKQLKELGLKPAFGKK</sequence>
<evidence type="ECO:0000256" key="3">
    <source>
        <dbReference type="ARBA" id="ARBA00022741"/>
    </source>
</evidence>
<dbReference type="CDD" id="cd00777">
    <property type="entry name" value="AspRS_core"/>
    <property type="match status" value="1"/>
</dbReference>
<dbReference type="Gene3D" id="2.40.50.140">
    <property type="entry name" value="Nucleic acid-binding proteins"/>
    <property type="match status" value="1"/>
</dbReference>
<feature type="binding site" evidence="7">
    <location>
        <position position="495"/>
    </location>
    <ligand>
        <name>L-aspartate</name>
        <dbReference type="ChEBI" id="CHEBI:29991"/>
    </ligand>
</feature>
<comment type="function">
    <text evidence="7">Aspartyl-tRNA synthetase with relaxed tRNA specificity since it is able to aspartylate not only its cognate tRNA(Asp) but also tRNA(Asn). Reaction proceeds in two steps: L-aspartate is first activated by ATP to form Asp-AMP and then transferred to the acceptor end of tRNA(Asp/Asn).</text>
</comment>
<dbReference type="InterPro" id="IPR047090">
    <property type="entry name" value="AspRS_core"/>
</dbReference>
<feature type="site" description="Important for tRNA non-discrimination" evidence="7">
    <location>
        <position position="31"/>
    </location>
</feature>
<accession>A0A2G9ZKP6</accession>
<dbReference type="PROSITE" id="PS50862">
    <property type="entry name" value="AA_TRNA_LIGASE_II"/>
    <property type="match status" value="1"/>
</dbReference>
<evidence type="ECO:0000256" key="2">
    <source>
        <dbReference type="ARBA" id="ARBA00022598"/>
    </source>
</evidence>
<feature type="region of interest" description="Disordered" evidence="8">
    <location>
        <begin position="569"/>
        <end position="594"/>
    </location>
</feature>
<comment type="subunit">
    <text evidence="7">Homodimer.</text>
</comment>
<dbReference type="GO" id="GO:0004815">
    <property type="term" value="F:aspartate-tRNA ligase activity"/>
    <property type="evidence" value="ECO:0007669"/>
    <property type="project" value="UniProtKB-UniRule"/>
</dbReference>
<dbReference type="Pfam" id="PF00152">
    <property type="entry name" value="tRNA-synt_2"/>
    <property type="match status" value="1"/>
</dbReference>
<keyword evidence="2 7" id="KW-0436">Ligase</keyword>
<dbReference type="GO" id="GO:0005737">
    <property type="term" value="C:cytoplasm"/>
    <property type="evidence" value="ECO:0007669"/>
    <property type="project" value="UniProtKB-SubCell"/>
</dbReference>
<dbReference type="SUPFAM" id="SSF55261">
    <property type="entry name" value="GAD domain-like"/>
    <property type="match status" value="1"/>
</dbReference>
<keyword evidence="5 7" id="KW-0648">Protein biosynthesis</keyword>
<feature type="binding site" evidence="7">
    <location>
        <begin position="540"/>
        <end position="543"/>
    </location>
    <ligand>
        <name>ATP</name>
        <dbReference type="ChEBI" id="CHEBI:30616"/>
    </ligand>
</feature>
<dbReference type="Pfam" id="PF02938">
    <property type="entry name" value="GAD"/>
    <property type="match status" value="1"/>
</dbReference>
<keyword evidence="7" id="KW-0963">Cytoplasm</keyword>
<dbReference type="NCBIfam" id="TIGR00459">
    <property type="entry name" value="aspS_bact"/>
    <property type="match status" value="1"/>
</dbReference>
<dbReference type="InterPro" id="IPR012340">
    <property type="entry name" value="NA-bd_OB-fold"/>
</dbReference>
<dbReference type="InterPro" id="IPR004115">
    <property type="entry name" value="GAD-like_sf"/>
</dbReference>
<name>A0A2G9ZKP6_9BACT</name>
<organism evidence="10 11">
    <name type="scientific">Candidatus Falkowbacteria bacterium CG23_combo_of_CG06-09_8_20_14_all_49_15</name>
    <dbReference type="NCBI Taxonomy" id="1974572"/>
    <lineage>
        <taxon>Bacteria</taxon>
        <taxon>Candidatus Falkowiibacteriota</taxon>
    </lineage>
</organism>
<evidence type="ECO:0000256" key="5">
    <source>
        <dbReference type="ARBA" id="ARBA00022917"/>
    </source>
</evidence>
<feature type="domain" description="Aminoacyl-transfer RNA synthetases class-II family profile" evidence="9">
    <location>
        <begin position="144"/>
        <end position="561"/>
    </location>
</feature>
<evidence type="ECO:0000256" key="7">
    <source>
        <dbReference type="HAMAP-Rule" id="MF_00044"/>
    </source>
</evidence>
<evidence type="ECO:0000259" key="9">
    <source>
        <dbReference type="PROSITE" id="PS50862"/>
    </source>
</evidence>
<comment type="caution">
    <text evidence="7">Lacks conserved residue(s) required for the propagation of feature annotation.</text>
</comment>
<evidence type="ECO:0000256" key="4">
    <source>
        <dbReference type="ARBA" id="ARBA00022840"/>
    </source>
</evidence>
<dbReference type="NCBIfam" id="NF001750">
    <property type="entry name" value="PRK00476.1"/>
    <property type="match status" value="1"/>
</dbReference>
<feature type="region of interest" description="Aspartate" evidence="7">
    <location>
        <begin position="201"/>
        <end position="204"/>
    </location>
</feature>
<evidence type="ECO:0000256" key="6">
    <source>
        <dbReference type="ARBA" id="ARBA00023146"/>
    </source>
</evidence>
<feature type="binding site" evidence="7">
    <location>
        <position position="454"/>
    </location>
    <ligand>
        <name>L-aspartate</name>
        <dbReference type="ChEBI" id="CHEBI:29991"/>
    </ligand>
</feature>
<dbReference type="SUPFAM" id="SSF50249">
    <property type="entry name" value="Nucleic acid-binding proteins"/>
    <property type="match status" value="1"/>
</dbReference>
<comment type="similarity">
    <text evidence="1 7">Belongs to the class-II aminoacyl-tRNA synthetase family. Type 1 subfamily.</text>
</comment>
<dbReference type="Gene3D" id="3.30.930.10">
    <property type="entry name" value="Bira Bifunctional Protein, Domain 2"/>
    <property type="match status" value="1"/>
</dbReference>
<evidence type="ECO:0000313" key="10">
    <source>
        <dbReference type="EMBL" id="PIP33749.1"/>
    </source>
</evidence>
<dbReference type="EMBL" id="PCSD01000061">
    <property type="protein sequence ID" value="PIP33749.1"/>
    <property type="molecule type" value="Genomic_DNA"/>
</dbReference>
<dbReference type="InterPro" id="IPR004365">
    <property type="entry name" value="NA-bd_OB_tRNA"/>
</dbReference>
<dbReference type="GO" id="GO:0050560">
    <property type="term" value="F:aspartate-tRNA(Asn) ligase activity"/>
    <property type="evidence" value="ECO:0007669"/>
    <property type="project" value="UniProtKB-EC"/>
</dbReference>
<keyword evidence="4 7" id="KW-0067">ATP-binding</keyword>
<dbReference type="Proteomes" id="UP000230729">
    <property type="component" value="Unassembled WGS sequence"/>
</dbReference>
<dbReference type="InterPro" id="IPR047089">
    <property type="entry name" value="Asp-tRNA-ligase_1_N"/>
</dbReference>
<dbReference type="PRINTS" id="PR01042">
    <property type="entry name" value="TRNASYNTHASP"/>
</dbReference>
<dbReference type="InterPro" id="IPR002312">
    <property type="entry name" value="Asp/Asn-tRNA-synth_IIb"/>
</dbReference>
<gene>
    <name evidence="7" type="primary">aspS</name>
    <name evidence="10" type="ORF">COX22_02695</name>
</gene>
<feature type="binding site" evidence="7">
    <location>
        <position position="177"/>
    </location>
    <ligand>
        <name>L-aspartate</name>
        <dbReference type="ChEBI" id="CHEBI:29991"/>
    </ligand>
</feature>
<dbReference type="InterPro" id="IPR029351">
    <property type="entry name" value="GAD_dom"/>
</dbReference>
<dbReference type="SUPFAM" id="SSF55681">
    <property type="entry name" value="Class II aaRS and biotin synthetases"/>
    <property type="match status" value="1"/>
</dbReference>
<dbReference type="Gene3D" id="3.30.1360.30">
    <property type="entry name" value="GAD-like domain"/>
    <property type="match status" value="1"/>
</dbReference>
<evidence type="ECO:0000313" key="11">
    <source>
        <dbReference type="Proteomes" id="UP000230729"/>
    </source>
</evidence>
<feature type="binding site" evidence="7">
    <location>
        <position position="488"/>
    </location>
    <ligand>
        <name>ATP</name>
        <dbReference type="ChEBI" id="CHEBI:30616"/>
    </ligand>
</feature>
<protein>
    <recommendedName>
        <fullName evidence="7">Aspartate--tRNA(Asp/Asn) ligase</fullName>
        <ecNumber evidence="7">6.1.1.23</ecNumber>
    </recommendedName>
    <alternativeName>
        <fullName evidence="7">Aspartyl-tRNA synthetase</fullName>
        <shortName evidence="7">AspRS</shortName>
    </alternativeName>
    <alternativeName>
        <fullName evidence="7">Non-discriminating aspartyl-tRNA synthetase</fullName>
        <shortName evidence="7">ND-AspRS</shortName>
    </alternativeName>
</protein>
<feature type="compositionally biased region" description="Basic and acidic residues" evidence="8">
    <location>
        <begin position="577"/>
        <end position="586"/>
    </location>
</feature>
<evidence type="ECO:0000256" key="1">
    <source>
        <dbReference type="ARBA" id="ARBA00006303"/>
    </source>
</evidence>
<comment type="catalytic activity">
    <reaction evidence="7">
        <text>tRNA(Asx) + L-aspartate + ATP = L-aspartyl-tRNA(Asx) + AMP + diphosphate</text>
        <dbReference type="Rhea" id="RHEA:18349"/>
        <dbReference type="Rhea" id="RHEA-COMP:9710"/>
        <dbReference type="Rhea" id="RHEA-COMP:9711"/>
        <dbReference type="ChEBI" id="CHEBI:29991"/>
        <dbReference type="ChEBI" id="CHEBI:30616"/>
        <dbReference type="ChEBI" id="CHEBI:33019"/>
        <dbReference type="ChEBI" id="CHEBI:78442"/>
        <dbReference type="ChEBI" id="CHEBI:78516"/>
        <dbReference type="ChEBI" id="CHEBI:456215"/>
        <dbReference type="EC" id="6.1.1.23"/>
    </reaction>
</comment>
<dbReference type="InterPro" id="IPR006195">
    <property type="entry name" value="aa-tRNA-synth_II"/>
</dbReference>